<dbReference type="EMBL" id="NNAY01000845">
    <property type="protein sequence ID" value="OXU26228.1"/>
    <property type="molecule type" value="Genomic_DNA"/>
</dbReference>
<evidence type="ECO:0000256" key="1">
    <source>
        <dbReference type="SAM" id="SignalP"/>
    </source>
</evidence>
<dbReference type="Proteomes" id="UP000215335">
    <property type="component" value="Unassembled WGS sequence"/>
</dbReference>
<organism evidence="2 3">
    <name type="scientific">Trichomalopsis sarcophagae</name>
    <dbReference type="NCBI Taxonomy" id="543379"/>
    <lineage>
        <taxon>Eukaryota</taxon>
        <taxon>Metazoa</taxon>
        <taxon>Ecdysozoa</taxon>
        <taxon>Arthropoda</taxon>
        <taxon>Hexapoda</taxon>
        <taxon>Insecta</taxon>
        <taxon>Pterygota</taxon>
        <taxon>Neoptera</taxon>
        <taxon>Endopterygota</taxon>
        <taxon>Hymenoptera</taxon>
        <taxon>Apocrita</taxon>
        <taxon>Proctotrupomorpha</taxon>
        <taxon>Chalcidoidea</taxon>
        <taxon>Pteromalidae</taxon>
        <taxon>Pteromalinae</taxon>
        <taxon>Trichomalopsis</taxon>
    </lineage>
</organism>
<evidence type="ECO:0000313" key="2">
    <source>
        <dbReference type="EMBL" id="OXU26228.1"/>
    </source>
</evidence>
<keyword evidence="1" id="KW-0732">Signal</keyword>
<feature type="chain" id="PRO_5012714628" evidence="1">
    <location>
        <begin position="23"/>
        <end position="408"/>
    </location>
</feature>
<gene>
    <name evidence="2" type="ORF">TSAR_001340</name>
</gene>
<feature type="signal peptide" evidence="1">
    <location>
        <begin position="1"/>
        <end position="22"/>
    </location>
</feature>
<reference evidence="2 3" key="1">
    <citation type="journal article" date="2017" name="Curr. Biol.">
        <title>The Evolution of Venom by Co-option of Single-Copy Genes.</title>
        <authorList>
            <person name="Martinson E.O."/>
            <person name="Mrinalini"/>
            <person name="Kelkar Y.D."/>
            <person name="Chang C.H."/>
            <person name="Werren J.H."/>
        </authorList>
    </citation>
    <scope>NUCLEOTIDE SEQUENCE [LARGE SCALE GENOMIC DNA]</scope>
    <source>
        <strain evidence="2 3">Alberta</strain>
        <tissue evidence="2">Whole body</tissue>
    </source>
</reference>
<accession>A0A232F713</accession>
<proteinExistence type="predicted"/>
<name>A0A232F713_9HYME</name>
<sequence length="408" mass="46428">MMFKTTIIAVGFLFCLILKTHGSGQIPFTKQWNANYTFSPNVVKVNNRLLVVGLQNNTVVVNSTFDGNQSNTCEHDFFNTDEYTFDETEVTGLGNGKIVINTVLTSNQSEGVSNGLPARWRLLLILDPFDCSTLKKVELRKDKEFSFEALVPYHDSFDVFQYNISDENVGESKKPQRYNDQGEQMQLDHSIDLENDCYIMKIETIEPFDASKGYICSIRKGDNEYFLRFLDSSFGNVKQVATDGSIQIYTWSATHGAVNYCYTDFKRNKDDAHEIESQNVFCKLMGPEHKSKALVELPNPDNVIRIYDVIATNLPDGGALVIVDEDDIRAMERDPMKIRVHHINADGTVREPADILAEKSLFYRYYVTDAILLNDELCFVNAGSFLPYEQFNPEKNHVWIDCVQVSSL</sequence>
<keyword evidence="3" id="KW-1185">Reference proteome</keyword>
<protein>
    <submittedName>
        <fullName evidence="2">Uncharacterized protein</fullName>
    </submittedName>
</protein>
<evidence type="ECO:0000313" key="3">
    <source>
        <dbReference type="Proteomes" id="UP000215335"/>
    </source>
</evidence>
<dbReference type="AlphaFoldDB" id="A0A232F713"/>
<comment type="caution">
    <text evidence="2">The sequence shown here is derived from an EMBL/GenBank/DDBJ whole genome shotgun (WGS) entry which is preliminary data.</text>
</comment>